<name>A0A9N7V1A5_PLEPL</name>
<dbReference type="AlphaFoldDB" id="A0A9N7V1A5"/>
<organism evidence="1 2">
    <name type="scientific">Pleuronectes platessa</name>
    <name type="common">European plaice</name>
    <dbReference type="NCBI Taxonomy" id="8262"/>
    <lineage>
        <taxon>Eukaryota</taxon>
        <taxon>Metazoa</taxon>
        <taxon>Chordata</taxon>
        <taxon>Craniata</taxon>
        <taxon>Vertebrata</taxon>
        <taxon>Euteleostomi</taxon>
        <taxon>Actinopterygii</taxon>
        <taxon>Neopterygii</taxon>
        <taxon>Teleostei</taxon>
        <taxon>Neoteleostei</taxon>
        <taxon>Acanthomorphata</taxon>
        <taxon>Carangaria</taxon>
        <taxon>Pleuronectiformes</taxon>
        <taxon>Pleuronectoidei</taxon>
        <taxon>Pleuronectidae</taxon>
        <taxon>Pleuronectes</taxon>
    </lineage>
</organism>
<proteinExistence type="predicted"/>
<keyword evidence="2" id="KW-1185">Reference proteome</keyword>
<gene>
    <name evidence="1" type="ORF">PLEPLA_LOCUS31300</name>
</gene>
<comment type="caution">
    <text evidence="1">The sequence shown here is derived from an EMBL/GenBank/DDBJ whole genome shotgun (WGS) entry which is preliminary data.</text>
</comment>
<evidence type="ECO:0000313" key="1">
    <source>
        <dbReference type="EMBL" id="CAB1443584.1"/>
    </source>
</evidence>
<sequence>MNGRFTRRLLTEIARERTQQQPAKLIERPPRCERHIRATGFPRDDAINSPHLQMQIIFAARERPAALIAAIRTCELYAILKRPPLGVRRAVLARADALCDGSSTTDSAGPMTEAYTNDWLGLVDGKDTLIEGGEENAEWKEERVGECAVRTLQPV</sequence>
<dbReference type="Proteomes" id="UP001153269">
    <property type="component" value="Unassembled WGS sequence"/>
</dbReference>
<dbReference type="EMBL" id="CADEAL010003130">
    <property type="protein sequence ID" value="CAB1443584.1"/>
    <property type="molecule type" value="Genomic_DNA"/>
</dbReference>
<protein>
    <submittedName>
        <fullName evidence="1">Uncharacterized protein</fullName>
    </submittedName>
</protein>
<accession>A0A9N7V1A5</accession>
<reference evidence="1" key="1">
    <citation type="submission" date="2020-03" db="EMBL/GenBank/DDBJ databases">
        <authorList>
            <person name="Weist P."/>
        </authorList>
    </citation>
    <scope>NUCLEOTIDE SEQUENCE</scope>
</reference>
<evidence type="ECO:0000313" key="2">
    <source>
        <dbReference type="Proteomes" id="UP001153269"/>
    </source>
</evidence>